<name>A0AAN7TWM4_9MYCE</name>
<dbReference type="InterPro" id="IPR051167">
    <property type="entry name" value="Prolyl_oligopep/macrocyclase"/>
</dbReference>
<evidence type="ECO:0000256" key="5">
    <source>
        <dbReference type="ARBA" id="ARBA00022825"/>
    </source>
</evidence>
<dbReference type="Pfam" id="PF00326">
    <property type="entry name" value="Peptidase_S9"/>
    <property type="match status" value="1"/>
</dbReference>
<keyword evidence="4 6" id="KW-0378">Hydrolase</keyword>
<evidence type="ECO:0000259" key="7">
    <source>
        <dbReference type="Pfam" id="PF00326"/>
    </source>
</evidence>
<dbReference type="InterPro" id="IPR029058">
    <property type="entry name" value="AB_hydrolase_fold"/>
</dbReference>
<dbReference type="FunFam" id="2.130.10.120:FF:000015">
    <property type="entry name" value="Prolyl endopeptidase"/>
    <property type="match status" value="1"/>
</dbReference>
<dbReference type="SUPFAM" id="SSF53474">
    <property type="entry name" value="alpha/beta-Hydrolases"/>
    <property type="match status" value="1"/>
</dbReference>
<dbReference type="GO" id="GO:0006508">
    <property type="term" value="P:proteolysis"/>
    <property type="evidence" value="ECO:0007669"/>
    <property type="project" value="UniProtKB-KW"/>
</dbReference>
<dbReference type="Pfam" id="PF02897">
    <property type="entry name" value="Peptidase_S9_N"/>
    <property type="match status" value="1"/>
</dbReference>
<dbReference type="SUPFAM" id="SSF50993">
    <property type="entry name" value="Peptidase/esterase 'gauge' domain"/>
    <property type="match status" value="1"/>
</dbReference>
<dbReference type="EMBL" id="JAVFKY010000004">
    <property type="protein sequence ID" value="KAK5577211.1"/>
    <property type="molecule type" value="Genomic_DNA"/>
</dbReference>
<dbReference type="PANTHER" id="PTHR42881:SF2">
    <property type="entry name" value="PROLYL ENDOPEPTIDASE"/>
    <property type="match status" value="1"/>
</dbReference>
<dbReference type="Proteomes" id="UP001344447">
    <property type="component" value="Unassembled WGS sequence"/>
</dbReference>
<evidence type="ECO:0000256" key="2">
    <source>
        <dbReference type="ARBA" id="ARBA00005228"/>
    </source>
</evidence>
<comment type="caution">
    <text evidence="9">The sequence shown here is derived from an EMBL/GenBank/DDBJ whole genome shotgun (WGS) entry which is preliminary data.</text>
</comment>
<dbReference type="InterPro" id="IPR001375">
    <property type="entry name" value="Peptidase_S9_cat"/>
</dbReference>
<dbReference type="InterPro" id="IPR023302">
    <property type="entry name" value="Pept_S9A_N"/>
</dbReference>
<keyword evidence="10" id="KW-1185">Reference proteome</keyword>
<dbReference type="PRINTS" id="PR00862">
    <property type="entry name" value="PROLIGOPTASE"/>
</dbReference>
<keyword evidence="3 6" id="KW-0645">Protease</keyword>
<gene>
    <name evidence="9" type="ORF">RB653_002151</name>
</gene>
<dbReference type="FunFam" id="3.40.50.1820:FF:000005">
    <property type="entry name" value="Prolyl endopeptidase"/>
    <property type="match status" value="1"/>
</dbReference>
<dbReference type="PROSITE" id="PS00708">
    <property type="entry name" value="PRO_ENDOPEP_SER"/>
    <property type="match status" value="1"/>
</dbReference>
<evidence type="ECO:0000259" key="8">
    <source>
        <dbReference type="Pfam" id="PF02897"/>
    </source>
</evidence>
<evidence type="ECO:0000256" key="3">
    <source>
        <dbReference type="ARBA" id="ARBA00022670"/>
    </source>
</evidence>
<evidence type="ECO:0000256" key="1">
    <source>
        <dbReference type="ARBA" id="ARBA00001070"/>
    </source>
</evidence>
<comment type="similarity">
    <text evidence="2 6">Belongs to the peptidase S9A family.</text>
</comment>
<evidence type="ECO:0000256" key="4">
    <source>
        <dbReference type="ARBA" id="ARBA00022801"/>
    </source>
</evidence>
<dbReference type="PANTHER" id="PTHR42881">
    <property type="entry name" value="PROLYL ENDOPEPTIDASE"/>
    <property type="match status" value="1"/>
</dbReference>
<feature type="domain" description="Peptidase S9 prolyl oligopeptidase catalytic" evidence="7">
    <location>
        <begin position="583"/>
        <end position="800"/>
    </location>
</feature>
<comment type="catalytic activity">
    <reaction evidence="1">
        <text>Hydrolysis of Pro-|-Xaa &gt;&gt; Ala-|-Xaa in oligopeptides.</text>
        <dbReference type="EC" id="3.4.21.26"/>
    </reaction>
</comment>
<dbReference type="GO" id="GO:0070012">
    <property type="term" value="F:oligopeptidase activity"/>
    <property type="evidence" value="ECO:0007669"/>
    <property type="project" value="TreeGrafter"/>
</dbReference>
<dbReference type="InterPro" id="IPR002471">
    <property type="entry name" value="Pept_S9_AS"/>
</dbReference>
<dbReference type="GO" id="GO:0004252">
    <property type="term" value="F:serine-type endopeptidase activity"/>
    <property type="evidence" value="ECO:0007669"/>
    <property type="project" value="UniProtKB-UniRule"/>
</dbReference>
<sequence>MIKIFSTKQFFNITTTTKQFFKINTPLKTFKFTTTTTTTIIDKNKMKFNYPETRRDDSVFDIFKSTEKGNVKIYDPYRHLEDQQSPETKKWVDEQNKITRSFLDQDDTSEKISKEIMGMLNFERFDWFRRRGSKLFFSRNPNTLNQNIIYLIDIEQISMSVDGKTSAKGFEKAIEFLNPNSYSKDGTWSLKSFVISKSGDHVCFSYSKAGSDWEEIAVKKIITTNEIKTNKDDEEEREDQKKKNCLHYAVVDLPDSINWCKFTTIKWDENETGFIYNRYPKPSKVSDQDKGTETDSNLNNKVYYHKLGDTNESFDRLVFECPENPEWIFGSEFSHDHKALFITAHRDCNLEHNLYVIRNFQEAITNKSPFKVETLIDNFDACYYYIANTIQGEYYFLTNLSAPFNRLISIKLDDNQPIVSNSKSKLVYKEVIPEKDYLMESVCRSSQEKFYVSYQKHVQDIIQVYDFNGKYLNDIKLPGPGTCSLSANEIHDHIFINFSNLVSPSVTYYMNSKDDKLILFKEPHIEGFKSSDYECKQVFYESPKDKTKIPMFIAYKKTTDISSGNAPTYMTGYGGFNISYTQSFSIRNIYFLNKFNGIFVIANIRGGGEYGRAWHEAGSKKNKQNCFDDFIGAAEYLISENYTNSNKLAVRGGSNGGLLMGAVSNQRPDLFKCVVADVGVMDMLRFHLHTIGSNWVSDYGRSDNPDDFDVLIKYSPLNNVPLDSDQYPSIMLCTGDHDDRVIPAHSYKFISELQYQLAKKVNTPLLIRVDKDSGHGAGKGLSKQNNEIADIFNFFSKVLNVKLNF</sequence>
<dbReference type="GO" id="GO:0005829">
    <property type="term" value="C:cytosol"/>
    <property type="evidence" value="ECO:0007669"/>
    <property type="project" value="TreeGrafter"/>
</dbReference>
<protein>
    <recommendedName>
        <fullName evidence="6">Prolyl endopeptidase</fullName>
        <ecNumber evidence="6">3.4.21.-</ecNumber>
    </recommendedName>
</protein>
<dbReference type="Gene3D" id="2.130.10.120">
    <property type="entry name" value="Prolyl oligopeptidase, N-terminal domain"/>
    <property type="match status" value="1"/>
</dbReference>
<dbReference type="EC" id="3.4.21.-" evidence="6"/>
<organism evidence="9 10">
    <name type="scientific">Dictyostelium firmibasis</name>
    <dbReference type="NCBI Taxonomy" id="79012"/>
    <lineage>
        <taxon>Eukaryota</taxon>
        <taxon>Amoebozoa</taxon>
        <taxon>Evosea</taxon>
        <taxon>Eumycetozoa</taxon>
        <taxon>Dictyostelia</taxon>
        <taxon>Dictyosteliales</taxon>
        <taxon>Dictyosteliaceae</taxon>
        <taxon>Dictyostelium</taxon>
    </lineage>
</organism>
<evidence type="ECO:0000313" key="10">
    <source>
        <dbReference type="Proteomes" id="UP001344447"/>
    </source>
</evidence>
<dbReference type="AlphaFoldDB" id="A0AAN7TWM4"/>
<keyword evidence="5 6" id="KW-0720">Serine protease</keyword>
<accession>A0AAN7TWM4</accession>
<evidence type="ECO:0000256" key="6">
    <source>
        <dbReference type="RuleBase" id="RU368024"/>
    </source>
</evidence>
<dbReference type="InterPro" id="IPR002470">
    <property type="entry name" value="Peptidase_S9A"/>
</dbReference>
<dbReference type="Gene3D" id="3.40.50.1820">
    <property type="entry name" value="alpha/beta hydrolase"/>
    <property type="match status" value="1"/>
</dbReference>
<reference evidence="9 10" key="1">
    <citation type="submission" date="2023-11" db="EMBL/GenBank/DDBJ databases">
        <title>Dfirmibasis_genome.</title>
        <authorList>
            <person name="Edelbroek B."/>
            <person name="Kjellin J."/>
            <person name="Jerlstrom-Hultqvist J."/>
            <person name="Soderbom F."/>
        </authorList>
    </citation>
    <scope>NUCLEOTIDE SEQUENCE [LARGE SCALE GENOMIC DNA]</scope>
    <source>
        <strain evidence="9 10">TNS-C-14</strain>
    </source>
</reference>
<evidence type="ECO:0000313" key="9">
    <source>
        <dbReference type="EMBL" id="KAK5577211.1"/>
    </source>
</evidence>
<feature type="domain" description="Peptidase S9A N-terminal" evidence="8">
    <location>
        <begin position="51"/>
        <end position="522"/>
    </location>
</feature>
<proteinExistence type="inferred from homology"/>